<reference evidence="6" key="1">
    <citation type="journal article" date="2019" name="Int. J. Syst. Evol. Microbiol.">
        <title>The Global Catalogue of Microorganisms (GCM) 10K type strain sequencing project: providing services to taxonomists for standard genome sequencing and annotation.</title>
        <authorList>
            <consortium name="The Broad Institute Genomics Platform"/>
            <consortium name="The Broad Institute Genome Sequencing Center for Infectious Disease"/>
            <person name="Wu L."/>
            <person name="Ma J."/>
        </authorList>
    </citation>
    <scope>NUCLEOTIDE SEQUENCE [LARGE SCALE GENOMIC DNA]</scope>
    <source>
        <strain evidence="6">JCM 3146</strain>
    </source>
</reference>
<keyword evidence="2" id="KW-0813">Transport</keyword>
<dbReference type="Gene3D" id="3.40.190.10">
    <property type="entry name" value="Periplasmic binding protein-like II"/>
    <property type="match status" value="2"/>
</dbReference>
<keyword evidence="4" id="KW-0812">Transmembrane</keyword>
<evidence type="ECO:0000256" key="4">
    <source>
        <dbReference type="SAM" id="Phobius"/>
    </source>
</evidence>
<dbReference type="SUPFAM" id="SSF53850">
    <property type="entry name" value="Periplasmic binding protein-like II"/>
    <property type="match status" value="1"/>
</dbReference>
<evidence type="ECO:0000313" key="6">
    <source>
        <dbReference type="Proteomes" id="UP001501822"/>
    </source>
</evidence>
<feature type="transmembrane region" description="Helical" evidence="4">
    <location>
        <begin position="18"/>
        <end position="39"/>
    </location>
</feature>
<evidence type="ECO:0000256" key="1">
    <source>
        <dbReference type="ARBA" id="ARBA00008520"/>
    </source>
</evidence>
<proteinExistence type="inferred from homology"/>
<accession>A0ABP3GVW2</accession>
<keyword evidence="4" id="KW-1133">Transmembrane helix</keyword>
<evidence type="ECO:0000256" key="3">
    <source>
        <dbReference type="ARBA" id="ARBA00022729"/>
    </source>
</evidence>
<evidence type="ECO:0000256" key="2">
    <source>
        <dbReference type="ARBA" id="ARBA00022448"/>
    </source>
</evidence>
<dbReference type="PANTHER" id="PTHR43649">
    <property type="entry name" value="ARABINOSE-BINDING PROTEIN-RELATED"/>
    <property type="match status" value="1"/>
</dbReference>
<keyword evidence="6" id="KW-1185">Reference proteome</keyword>
<comment type="similarity">
    <text evidence="1">Belongs to the bacterial solute-binding protein 1 family.</text>
</comment>
<dbReference type="InterPro" id="IPR006059">
    <property type="entry name" value="SBP"/>
</dbReference>
<dbReference type="PANTHER" id="PTHR43649:SF34">
    <property type="entry name" value="ABC TRANSPORTER PERIPLASMIC-BINDING PROTEIN YCJN-RELATED"/>
    <property type="match status" value="1"/>
</dbReference>
<sequence length="441" mass="48269">MAVGTGYRNGRARRRRRLAASIVAAALTLVILPGVKWSLSYRPAVAGCGEHHGLVVAADVDISPDFQRRALIDQWNKEHPGTPATFVEIARSTDDVRSQLAAALGSGSCAYDVVVADIAWIPEYVRRGLLAPVDSSRLDDPGDFVPQTLETGRWRGRQYAVPWYTDAGLLYVRRGDRAPSSWDDLLGRGYATQLKDYEGLTVNTLEVIWNTQRRAVLSGPIDKVDERTAAIVLAGIDRLATANPALARSRSYEEDGSFDAFADHATGLMRNWPYAFRQLIADPRVGDGFQVTTLPGTGVSVLGGWDLAVSAHSRHKADSRALIDFLTGTDAQRRMFSCGGFTPSRTSAFEGVTPCPDPKYRPDELPSPQRFSEFANTLQAALYHARLRSVTPYYAQFSETFRRCVLKVLGAHDRVPGARAPTPRELAHALTAALNGRQGTC</sequence>
<keyword evidence="4" id="KW-0472">Membrane</keyword>
<dbReference type="Proteomes" id="UP001501822">
    <property type="component" value="Unassembled WGS sequence"/>
</dbReference>
<dbReference type="RefSeq" id="WP_252802117.1">
    <property type="nucleotide sequence ID" value="NZ_BAAABM010000047.1"/>
</dbReference>
<gene>
    <name evidence="5" type="ORF">GCM10010151_52150</name>
</gene>
<name>A0ABP3GVW2_9ACTN</name>
<comment type="caution">
    <text evidence="5">The sequence shown here is derived from an EMBL/GenBank/DDBJ whole genome shotgun (WGS) entry which is preliminary data.</text>
</comment>
<organism evidence="5 6">
    <name type="scientific">Actinoallomurus spadix</name>
    <dbReference type="NCBI Taxonomy" id="79912"/>
    <lineage>
        <taxon>Bacteria</taxon>
        <taxon>Bacillati</taxon>
        <taxon>Actinomycetota</taxon>
        <taxon>Actinomycetes</taxon>
        <taxon>Streptosporangiales</taxon>
        <taxon>Thermomonosporaceae</taxon>
        <taxon>Actinoallomurus</taxon>
    </lineage>
</organism>
<dbReference type="EMBL" id="BAAABM010000047">
    <property type="protein sequence ID" value="GAA0356097.1"/>
    <property type="molecule type" value="Genomic_DNA"/>
</dbReference>
<dbReference type="InterPro" id="IPR050490">
    <property type="entry name" value="Bact_solute-bd_prot1"/>
</dbReference>
<dbReference type="Pfam" id="PF01547">
    <property type="entry name" value="SBP_bac_1"/>
    <property type="match status" value="1"/>
</dbReference>
<protein>
    <submittedName>
        <fullName evidence="5">ABC transporter substrate-binding protein</fullName>
    </submittedName>
</protein>
<evidence type="ECO:0000313" key="5">
    <source>
        <dbReference type="EMBL" id="GAA0356097.1"/>
    </source>
</evidence>
<keyword evidence="3" id="KW-0732">Signal</keyword>